<sequence length="326" mass="36237">MPVTSVTTDPEALTMTLVGDFAAPVERLWRAFTEPAQLERFWGPPGWPATFTAFDLTPGGRAQYQMTSPQGEVSRGGWEFIAVDEPRRFEVLDSFLNGDGEVLEGTPTMRVEFLFEGTAEGSRLTNITYFDSLDALEQIVEFGAVEGSTLAINQLDAVLQGLREHAQGTGTRTEILSDTHVRITRLIDGPRELVWRAHTEPELMKKWLLGPDGWRMTVCEIDPTVGGRYQYEWTPDDGVEGEAFGFDGETLVSEAPKRAVTTEHMTGTDFPPTLNDLSLYEEDGATLITVLIEYPDKDTRDMVLATGMTDGMETSYARLERELLPA</sequence>
<feature type="domain" description="Activator of Hsp90 ATPase homologue 1/2-like C-terminal" evidence="2">
    <location>
        <begin position="23"/>
        <end position="159"/>
    </location>
</feature>
<name>A0A7S8MWT0_9MICO</name>
<evidence type="ECO:0000259" key="2">
    <source>
        <dbReference type="Pfam" id="PF08327"/>
    </source>
</evidence>
<dbReference type="AlphaFoldDB" id="A0A7S8MWT0"/>
<dbReference type="KEGG" id="msf:IT882_00360"/>
<dbReference type="Proteomes" id="UP000594480">
    <property type="component" value="Chromosome"/>
</dbReference>
<dbReference type="EMBL" id="CP064760">
    <property type="protein sequence ID" value="QPE04669.1"/>
    <property type="molecule type" value="Genomic_DNA"/>
</dbReference>
<evidence type="ECO:0000313" key="3">
    <source>
        <dbReference type="EMBL" id="QPE04669.1"/>
    </source>
</evidence>
<feature type="domain" description="Activator of Hsp90 ATPase homologue 1/2-like C-terminal" evidence="2">
    <location>
        <begin position="190"/>
        <end position="322"/>
    </location>
</feature>
<dbReference type="SUPFAM" id="SSF55961">
    <property type="entry name" value="Bet v1-like"/>
    <property type="match status" value="2"/>
</dbReference>
<dbReference type="Gene3D" id="3.30.530.20">
    <property type="match status" value="2"/>
</dbReference>
<organism evidence="3 4">
    <name type="scientific">Microbacterium schleiferi</name>
    <dbReference type="NCBI Taxonomy" id="69362"/>
    <lineage>
        <taxon>Bacteria</taxon>
        <taxon>Bacillati</taxon>
        <taxon>Actinomycetota</taxon>
        <taxon>Actinomycetes</taxon>
        <taxon>Micrococcales</taxon>
        <taxon>Microbacteriaceae</taxon>
        <taxon>Microbacterium</taxon>
    </lineage>
</organism>
<dbReference type="InterPro" id="IPR023393">
    <property type="entry name" value="START-like_dom_sf"/>
</dbReference>
<dbReference type="CDD" id="cd07814">
    <property type="entry name" value="SRPBCC_CalC_Aha1-like"/>
    <property type="match status" value="1"/>
</dbReference>
<dbReference type="InterPro" id="IPR013538">
    <property type="entry name" value="ASHA1/2-like_C"/>
</dbReference>
<protein>
    <submittedName>
        <fullName evidence="3">SRPBCC domain-containing protein</fullName>
    </submittedName>
</protein>
<gene>
    <name evidence="3" type="ORF">IT882_00360</name>
</gene>
<comment type="similarity">
    <text evidence="1">Belongs to the AHA1 family.</text>
</comment>
<accession>A0A7S8MWT0</accession>
<dbReference type="Pfam" id="PF08327">
    <property type="entry name" value="AHSA1"/>
    <property type="match status" value="2"/>
</dbReference>
<proteinExistence type="inferred from homology"/>
<evidence type="ECO:0000256" key="1">
    <source>
        <dbReference type="ARBA" id="ARBA00006817"/>
    </source>
</evidence>
<evidence type="ECO:0000313" key="4">
    <source>
        <dbReference type="Proteomes" id="UP000594480"/>
    </source>
</evidence>
<reference evidence="3 4" key="1">
    <citation type="submission" date="2020-11" db="EMBL/GenBank/DDBJ databases">
        <title>Amino acid is mineralized and recycled by bacteria in oceanic microbiome.</title>
        <authorList>
            <person name="Zheng L.Y."/>
        </authorList>
    </citation>
    <scope>NUCLEOTIDE SEQUENCE [LARGE SCALE GENOMIC DNA]</scope>
    <source>
        <strain evidence="3 4">A32-1</strain>
    </source>
</reference>
<dbReference type="RefSeq" id="WP_195692696.1">
    <property type="nucleotide sequence ID" value="NZ_CP064760.1"/>
</dbReference>
<keyword evidence="4" id="KW-1185">Reference proteome</keyword>